<proteinExistence type="predicted"/>
<protein>
    <submittedName>
        <fullName evidence="2">Uncharacterized protein</fullName>
    </submittedName>
</protein>
<evidence type="ECO:0000313" key="2">
    <source>
        <dbReference type="EMBL" id="KAE8417809.1"/>
    </source>
</evidence>
<evidence type="ECO:0000313" key="3">
    <source>
        <dbReference type="Proteomes" id="UP000325395"/>
    </source>
</evidence>
<keyword evidence="1" id="KW-1133">Transmembrane helix</keyword>
<dbReference type="Proteomes" id="UP000325395">
    <property type="component" value="Unassembled WGS sequence"/>
</dbReference>
<accession>A0ABQ6WL03</accession>
<feature type="transmembrane region" description="Helical" evidence="1">
    <location>
        <begin position="60"/>
        <end position="80"/>
    </location>
</feature>
<evidence type="ECO:0000256" key="1">
    <source>
        <dbReference type="SAM" id="Phobius"/>
    </source>
</evidence>
<reference evidence="2 3" key="1">
    <citation type="submission" date="2019-04" db="EMBL/GenBank/DDBJ databases">
        <authorList>
            <consortium name="DOE Joint Genome Institute"/>
            <person name="Mondo S."/>
            <person name="Kjaerbolling I."/>
            <person name="Vesth T."/>
            <person name="Frisvad J.C."/>
            <person name="Nybo J.L."/>
            <person name="Theobald S."/>
            <person name="Kildgaard S."/>
            <person name="Isbrandt T."/>
            <person name="Kuo A."/>
            <person name="Sato A."/>
            <person name="Lyhne E.K."/>
            <person name="Kogle M.E."/>
            <person name="Wiebenga A."/>
            <person name="Kun R.S."/>
            <person name="Lubbers R.J."/>
            <person name="Makela M.R."/>
            <person name="Barry K."/>
            <person name="Chovatia M."/>
            <person name="Clum A."/>
            <person name="Daum C."/>
            <person name="Haridas S."/>
            <person name="He G."/>
            <person name="LaButti K."/>
            <person name="Lipzen A."/>
            <person name="Riley R."/>
            <person name="Salamov A."/>
            <person name="Simmons B.A."/>
            <person name="Magnuson J.K."/>
            <person name="Henrissat B."/>
            <person name="Mortensen U.H."/>
            <person name="Larsen T.O."/>
            <person name="Devries R.P."/>
            <person name="Grigoriev I.V."/>
            <person name="Machida M."/>
            <person name="Baker S.E."/>
            <person name="Andersen M.R."/>
            <person name="Cantor M.N."/>
            <person name="Hua S.X."/>
        </authorList>
    </citation>
    <scope>NUCLEOTIDE SEQUENCE [LARGE SCALE GENOMIC DNA]</scope>
    <source>
        <strain evidence="2 3">CBS 117616</strain>
    </source>
</reference>
<keyword evidence="3" id="KW-1185">Reference proteome</keyword>
<gene>
    <name evidence="2" type="ORF">BDV36DRAFT_255483</name>
</gene>
<dbReference type="EMBL" id="ML735733">
    <property type="protein sequence ID" value="KAE8417809.1"/>
    <property type="molecule type" value="Genomic_DNA"/>
</dbReference>
<organism evidence="2 3">
    <name type="scientific">Aspergillus pseudocaelatus</name>
    <dbReference type="NCBI Taxonomy" id="1825620"/>
    <lineage>
        <taxon>Eukaryota</taxon>
        <taxon>Fungi</taxon>
        <taxon>Dikarya</taxon>
        <taxon>Ascomycota</taxon>
        <taxon>Pezizomycotina</taxon>
        <taxon>Eurotiomycetes</taxon>
        <taxon>Eurotiomycetidae</taxon>
        <taxon>Eurotiales</taxon>
        <taxon>Aspergillaceae</taxon>
        <taxon>Aspergillus</taxon>
        <taxon>Aspergillus subgen. Circumdati</taxon>
    </lineage>
</organism>
<name>A0ABQ6WL03_9EURO</name>
<feature type="non-terminal residue" evidence="2">
    <location>
        <position position="84"/>
    </location>
</feature>
<sequence>MRRREMIPFLSSTLSMLVRGWRGFLPHFAFQRRWELPVSTADFIPDVDDVRARLHNSCLCCLWGDICILSTFTLILSWLINRLL</sequence>
<keyword evidence="1" id="KW-0812">Transmembrane</keyword>
<keyword evidence="1" id="KW-0472">Membrane</keyword>